<reference evidence="1 2" key="1">
    <citation type="journal article" date="2018" name="Sci. Rep.">
        <title>Genomic signatures of local adaptation to the degree of environmental predictability in rotifers.</title>
        <authorList>
            <person name="Franch-Gras L."/>
            <person name="Hahn C."/>
            <person name="Garcia-Roger E.M."/>
            <person name="Carmona M.J."/>
            <person name="Serra M."/>
            <person name="Gomez A."/>
        </authorList>
    </citation>
    <scope>NUCLEOTIDE SEQUENCE [LARGE SCALE GENOMIC DNA]</scope>
    <source>
        <strain evidence="1">HYR1</strain>
    </source>
</reference>
<sequence>MVLKHLCEIRQVYKHSLSQYLRYLVKGIILSIKKLNDELSNNNKKINNFSITDKSNIFYY</sequence>
<accession>A0A3M7P2X0</accession>
<dbReference type="EMBL" id="REGN01013835">
    <property type="protein sequence ID" value="RMZ93408.1"/>
    <property type="molecule type" value="Genomic_DNA"/>
</dbReference>
<gene>
    <name evidence="1" type="ORF">BpHYR1_010741</name>
</gene>
<evidence type="ECO:0000313" key="1">
    <source>
        <dbReference type="EMBL" id="RMZ93408.1"/>
    </source>
</evidence>
<keyword evidence="2" id="KW-1185">Reference proteome</keyword>
<organism evidence="1 2">
    <name type="scientific">Brachionus plicatilis</name>
    <name type="common">Marine rotifer</name>
    <name type="synonym">Brachionus muelleri</name>
    <dbReference type="NCBI Taxonomy" id="10195"/>
    <lineage>
        <taxon>Eukaryota</taxon>
        <taxon>Metazoa</taxon>
        <taxon>Spiralia</taxon>
        <taxon>Gnathifera</taxon>
        <taxon>Rotifera</taxon>
        <taxon>Eurotatoria</taxon>
        <taxon>Monogononta</taxon>
        <taxon>Pseudotrocha</taxon>
        <taxon>Ploima</taxon>
        <taxon>Brachionidae</taxon>
        <taxon>Brachionus</taxon>
    </lineage>
</organism>
<comment type="caution">
    <text evidence="1">The sequence shown here is derived from an EMBL/GenBank/DDBJ whole genome shotgun (WGS) entry which is preliminary data.</text>
</comment>
<evidence type="ECO:0000313" key="2">
    <source>
        <dbReference type="Proteomes" id="UP000276133"/>
    </source>
</evidence>
<proteinExistence type="predicted"/>
<dbReference type="Proteomes" id="UP000276133">
    <property type="component" value="Unassembled WGS sequence"/>
</dbReference>
<dbReference type="AlphaFoldDB" id="A0A3M7P2X0"/>
<name>A0A3M7P2X0_BRAPC</name>
<protein>
    <submittedName>
        <fullName evidence="1">Uncharacterized protein</fullName>
    </submittedName>
</protein>